<dbReference type="SUPFAM" id="SSF53955">
    <property type="entry name" value="Lysozyme-like"/>
    <property type="match status" value="1"/>
</dbReference>
<evidence type="ECO:0000313" key="5">
    <source>
        <dbReference type="Proteomes" id="UP000054058"/>
    </source>
</evidence>
<dbReference type="InterPro" id="IPR031304">
    <property type="entry name" value="SLT_2"/>
</dbReference>
<dbReference type="GO" id="GO:0009253">
    <property type="term" value="P:peptidoglycan catabolic process"/>
    <property type="evidence" value="ECO:0007669"/>
    <property type="project" value="TreeGrafter"/>
</dbReference>
<feature type="domain" description="Transglycosylase SLT" evidence="3">
    <location>
        <begin position="53"/>
        <end position="343"/>
    </location>
</feature>
<keyword evidence="5" id="KW-1185">Reference proteome</keyword>
<organism evidence="4 5">
    <name type="scientific">Marinomonas ushuaiensis DSM 15871</name>
    <dbReference type="NCBI Taxonomy" id="1122207"/>
    <lineage>
        <taxon>Bacteria</taxon>
        <taxon>Pseudomonadati</taxon>
        <taxon>Pseudomonadota</taxon>
        <taxon>Gammaproteobacteria</taxon>
        <taxon>Oceanospirillales</taxon>
        <taxon>Oceanospirillaceae</taxon>
        <taxon>Marinomonas</taxon>
    </lineage>
</organism>
<dbReference type="RefSeq" id="WP_245595813.1">
    <property type="nucleotide sequence ID" value="NZ_JAMB01000013.1"/>
</dbReference>
<dbReference type="Gene3D" id="1.10.8.350">
    <property type="entry name" value="Bacterial muramidase"/>
    <property type="match status" value="1"/>
</dbReference>
<comment type="caution">
    <text evidence="4">The sequence shown here is derived from an EMBL/GenBank/DDBJ whole genome shotgun (WGS) entry which is preliminary data.</text>
</comment>
<feature type="active site" evidence="1">
    <location>
        <position position="147"/>
    </location>
</feature>
<evidence type="ECO:0000313" key="4">
    <source>
        <dbReference type="EMBL" id="ETX09883.1"/>
    </source>
</evidence>
<dbReference type="AlphaFoldDB" id="X7E415"/>
<dbReference type="PANTHER" id="PTHR30163">
    <property type="entry name" value="MEMBRANE-BOUND LYTIC MUREIN TRANSGLYCOSYLASE B"/>
    <property type="match status" value="1"/>
</dbReference>
<dbReference type="Pfam" id="PF13406">
    <property type="entry name" value="SLT_2"/>
    <property type="match status" value="1"/>
</dbReference>
<dbReference type="GO" id="GO:0008933">
    <property type="term" value="F:peptidoglycan lytic transglycosylase activity"/>
    <property type="evidence" value="ECO:0007669"/>
    <property type="project" value="TreeGrafter"/>
</dbReference>
<name>X7E415_9GAMM</name>
<evidence type="ECO:0000256" key="2">
    <source>
        <dbReference type="SAM" id="SignalP"/>
    </source>
</evidence>
<accession>X7E415</accession>
<dbReference type="InterPro" id="IPR043426">
    <property type="entry name" value="MltB-like"/>
</dbReference>
<dbReference type="CDD" id="cd13399">
    <property type="entry name" value="Slt35-like"/>
    <property type="match status" value="1"/>
</dbReference>
<dbReference type="Proteomes" id="UP000054058">
    <property type="component" value="Unassembled WGS sequence"/>
</dbReference>
<gene>
    <name evidence="4" type="ORF">MUS1_05325</name>
</gene>
<dbReference type="PATRIC" id="fig|1122207.3.peg.2679"/>
<dbReference type="PROSITE" id="PS51257">
    <property type="entry name" value="PROKAR_LIPOPROTEIN"/>
    <property type="match status" value="1"/>
</dbReference>
<dbReference type="NCBIfam" id="TIGR02282">
    <property type="entry name" value="MltB"/>
    <property type="match status" value="1"/>
</dbReference>
<evidence type="ECO:0000259" key="3">
    <source>
        <dbReference type="Pfam" id="PF13406"/>
    </source>
</evidence>
<dbReference type="PANTHER" id="PTHR30163:SF9">
    <property type="entry name" value="MEMBRANE-BOUND LYTIC MUREIN TRANSGLYCOSYLASE B"/>
    <property type="match status" value="1"/>
</dbReference>
<evidence type="ECO:0000256" key="1">
    <source>
        <dbReference type="PIRSR" id="PIRSR611757-1"/>
    </source>
</evidence>
<keyword evidence="2" id="KW-0732">Signal</keyword>
<reference evidence="4 5" key="1">
    <citation type="submission" date="2014-01" db="EMBL/GenBank/DDBJ databases">
        <title>Marinomonas ushuaiensis DSM 15871 Genome Sequencing.</title>
        <authorList>
            <person name="Lai Q."/>
            <person name="Shao Z.S."/>
        </authorList>
    </citation>
    <scope>NUCLEOTIDE SEQUENCE [LARGE SCALE GENOMIC DNA]</scope>
    <source>
        <strain evidence="4 5">DSM 15871</strain>
    </source>
</reference>
<dbReference type="InterPro" id="IPR023346">
    <property type="entry name" value="Lysozyme-like_dom_sf"/>
</dbReference>
<dbReference type="STRING" id="1122207.MUS1_05325"/>
<dbReference type="FunFam" id="1.10.8.350:FF:000001">
    <property type="entry name" value="Lytic murein transglycosylase B"/>
    <property type="match status" value="1"/>
</dbReference>
<dbReference type="eggNOG" id="COG2951">
    <property type="taxonomic scope" value="Bacteria"/>
</dbReference>
<dbReference type="InterPro" id="IPR011757">
    <property type="entry name" value="Lytic_transglycosylase_MltB"/>
</dbReference>
<sequence length="352" mass="39843">MMIKQAVLVFLVLGLTACSGADHNSLPSNSGISNSLLEDMPNDRTDSYVVNPDVQIFIDRMALDHDYDKERLELAFSHIKVRPTVIEKSDNQPESITPYYEYKTRFVTESRAKSGYQFAKENEKWLKKAEQEFGVESDVIVALIGVETYYGRITGSKDVFTSLTTLAFDYPRRKDYFQSELEAYLLLAREEGWNIGETKGSYSGAMGMVQFMPSNYRKLAVDYDQDGHIDLWGSEADAIGSVANYLKHHGWVTNQDWFVLAQVTAPKKVVADINRGRVADTDMATWSSLGVLPLQSFLPVKTGLIGLRTSSEDMTYWLAYENFFTIMDYNPSRRYAMSVLELAVSIGSYENN</sequence>
<dbReference type="Gene3D" id="1.10.530.10">
    <property type="match status" value="1"/>
</dbReference>
<feature type="signal peptide" evidence="2">
    <location>
        <begin position="1"/>
        <end position="21"/>
    </location>
</feature>
<dbReference type="EMBL" id="JAMB01000013">
    <property type="protein sequence ID" value="ETX09883.1"/>
    <property type="molecule type" value="Genomic_DNA"/>
</dbReference>
<protein>
    <submittedName>
        <fullName evidence="4">Murein transglycosylase</fullName>
    </submittedName>
</protein>
<feature type="chain" id="PRO_5004977358" evidence="2">
    <location>
        <begin position="22"/>
        <end position="352"/>
    </location>
</feature>
<proteinExistence type="predicted"/>